<organism evidence="2 3">
    <name type="scientific">Diplodia corticola</name>
    <dbReference type="NCBI Taxonomy" id="236234"/>
    <lineage>
        <taxon>Eukaryota</taxon>
        <taxon>Fungi</taxon>
        <taxon>Dikarya</taxon>
        <taxon>Ascomycota</taxon>
        <taxon>Pezizomycotina</taxon>
        <taxon>Dothideomycetes</taxon>
        <taxon>Dothideomycetes incertae sedis</taxon>
        <taxon>Botryosphaeriales</taxon>
        <taxon>Botryosphaeriaceae</taxon>
        <taxon>Diplodia</taxon>
    </lineage>
</organism>
<dbReference type="OrthoDB" id="10650358at2759"/>
<dbReference type="PANTHER" id="PTHR43941">
    <property type="entry name" value="STRUCTURAL MAINTENANCE OF CHROMOSOMES PROTEIN 2"/>
    <property type="match status" value="1"/>
</dbReference>
<dbReference type="RefSeq" id="XP_020129437.1">
    <property type="nucleotide sequence ID" value="XM_020274383.1"/>
</dbReference>
<feature type="compositionally biased region" description="Polar residues" evidence="1">
    <location>
        <begin position="323"/>
        <end position="339"/>
    </location>
</feature>
<evidence type="ECO:0000313" key="3">
    <source>
        <dbReference type="Proteomes" id="UP000183809"/>
    </source>
</evidence>
<feature type="region of interest" description="Disordered" evidence="1">
    <location>
        <begin position="1"/>
        <end position="43"/>
    </location>
</feature>
<comment type="caution">
    <text evidence="2">The sequence shown here is derived from an EMBL/GenBank/DDBJ whole genome shotgun (WGS) entry which is preliminary data.</text>
</comment>
<reference evidence="2 3" key="1">
    <citation type="submission" date="2016-10" db="EMBL/GenBank/DDBJ databases">
        <title>Proteomics and genomics reveal pathogen-plant mechanisms compatible with a hemibiotrophic lifestyle of Diplodia corticola.</title>
        <authorList>
            <person name="Fernandes I."/>
            <person name="De Jonge R."/>
            <person name="Van De Peer Y."/>
            <person name="Devreese B."/>
            <person name="Alves A."/>
            <person name="Esteves A.C."/>
        </authorList>
    </citation>
    <scope>NUCLEOTIDE SEQUENCE [LARGE SCALE GENOMIC DNA]</scope>
    <source>
        <strain evidence="2 3">CBS 112549</strain>
    </source>
</reference>
<feature type="region of interest" description="Disordered" evidence="1">
    <location>
        <begin position="307"/>
        <end position="443"/>
    </location>
</feature>
<sequence>MPATSSPAGERGQHGRPEQKHHRNREQRTAEPTHLEGTRLERRFSAARTRLPSFADTVGPPTTTSAVQPAHVAVTDAMITDGQDPTPASTSGSEIWRLAEVMINRANISRDDPRQHISVMNLKNAIDRQDEELKRLRADLVHYMSAYEELEKSSEQIPDVESQLQKRVKDLEAENRNLRWILETIAPASTVIEQLSSQVQQQATQIERQNTQIEQQNTQIEQKTTQDEQWTTSTAKQAALLEQKTTQNEQLAARNEKLTTRTTQQGKQIEQQAAQIRQQTTQVEQQKQYIKDLQNQLEKLKKQVLEQRRTERQADKDRIKQELNPTETRPNDGQPTSQKIFDKAVPTRPIGYGAERHPVLPNHQPGVAPRLPERPYDRHRSRSPIRNSPDLPIRESRNCTPLAIRRPVAESARHPRSDAPVDSVNAKPRITLPSHASYPSSLAGNIKLGGHKVERSELAQKPLSRTGNTDDRMGNATLADARTHDLFPPSNDGYKEGQRHRKLACHKCHNLGRAWACDGSFPCTSCEHFGDRCYYVRCRSWERGLPCANNRCTMLHDELGYS</sequence>
<feature type="compositionally biased region" description="Basic and acidic residues" evidence="1">
    <location>
        <begin position="26"/>
        <end position="43"/>
    </location>
</feature>
<dbReference type="STRING" id="236234.A0A1J9QXT2"/>
<name>A0A1J9QXT2_9PEZI</name>
<feature type="compositionally biased region" description="Basic and acidic residues" evidence="1">
    <location>
        <begin position="407"/>
        <end position="419"/>
    </location>
</feature>
<protein>
    <submittedName>
        <fullName evidence="2">Uncharacterized protein</fullName>
    </submittedName>
</protein>
<evidence type="ECO:0000313" key="2">
    <source>
        <dbReference type="EMBL" id="OJD33177.1"/>
    </source>
</evidence>
<gene>
    <name evidence="2" type="ORF">BKCO1_32000101</name>
</gene>
<dbReference type="AlphaFoldDB" id="A0A1J9QXT2"/>
<dbReference type="GeneID" id="31014644"/>
<feature type="region of interest" description="Disordered" evidence="1">
    <location>
        <begin position="456"/>
        <end position="475"/>
    </location>
</feature>
<proteinExistence type="predicted"/>
<feature type="compositionally biased region" description="Basic and acidic residues" evidence="1">
    <location>
        <begin position="307"/>
        <end position="321"/>
    </location>
</feature>
<dbReference type="Proteomes" id="UP000183809">
    <property type="component" value="Unassembled WGS sequence"/>
</dbReference>
<accession>A0A1J9QXT2</accession>
<evidence type="ECO:0000256" key="1">
    <source>
        <dbReference type="SAM" id="MobiDB-lite"/>
    </source>
</evidence>
<dbReference type="EMBL" id="MNUE01000032">
    <property type="protein sequence ID" value="OJD33177.1"/>
    <property type="molecule type" value="Genomic_DNA"/>
</dbReference>
<keyword evidence="3" id="KW-1185">Reference proteome</keyword>